<feature type="transmembrane region" description="Helical" evidence="1">
    <location>
        <begin position="15"/>
        <end position="34"/>
    </location>
</feature>
<protein>
    <submittedName>
        <fullName evidence="2">Uncharacterized protein</fullName>
    </submittedName>
</protein>
<name>A0A172TGY5_9BACL</name>
<dbReference type="PATRIC" id="fig|1178515.4.peg.1687"/>
<keyword evidence="1" id="KW-0812">Transmembrane</keyword>
<dbReference type="KEGG" id="pswu:SY83_08475"/>
<dbReference type="EMBL" id="CP011388">
    <property type="protein sequence ID" value="ANE46305.1"/>
    <property type="molecule type" value="Genomic_DNA"/>
</dbReference>
<sequence>MSGEPGWRWRNHKDLIYLFIITDLVLFMILVSVWRFHSAQELINQISFGSTLASILLALVAMVYSYFQSFESSNQNRQVQQALHQISSKVDEFKEIKQELSDMRRDSKESNDHLISMLNKVTDKASKDVGSIFHSLRENGFEVSEDLEKAISAQYRKKFESEIAKIRGRFSARVQPSAIDQALDALIRKQFEPGTEVSLLEVVDLLVYQGVEYTGGELKRAIDAAETQGLLHRVNSNGVVKIIIGDR</sequence>
<gene>
    <name evidence="2" type="ORF">SY83_08475</name>
</gene>
<reference evidence="2 3" key="1">
    <citation type="submission" date="2015-01" db="EMBL/GenBank/DDBJ databases">
        <title>Paenibacillus swuensis/DY6/whole genome sequencing.</title>
        <authorList>
            <person name="Kim M.K."/>
            <person name="Srinivasan S."/>
            <person name="Lee J.-J."/>
        </authorList>
    </citation>
    <scope>NUCLEOTIDE SEQUENCE [LARGE SCALE GENOMIC DNA]</scope>
    <source>
        <strain evidence="2 3">DY6</strain>
    </source>
</reference>
<feature type="transmembrane region" description="Helical" evidence="1">
    <location>
        <begin position="46"/>
        <end position="67"/>
    </location>
</feature>
<dbReference type="OrthoDB" id="2581308at2"/>
<dbReference type="RefSeq" id="WP_068605844.1">
    <property type="nucleotide sequence ID" value="NZ_CP011388.1"/>
</dbReference>
<keyword evidence="1" id="KW-1133">Transmembrane helix</keyword>
<evidence type="ECO:0000256" key="1">
    <source>
        <dbReference type="SAM" id="Phobius"/>
    </source>
</evidence>
<accession>A0A172TGY5</accession>
<organism evidence="2 3">
    <name type="scientific">Paenibacillus swuensis</name>
    <dbReference type="NCBI Taxonomy" id="1178515"/>
    <lineage>
        <taxon>Bacteria</taxon>
        <taxon>Bacillati</taxon>
        <taxon>Bacillota</taxon>
        <taxon>Bacilli</taxon>
        <taxon>Bacillales</taxon>
        <taxon>Paenibacillaceae</taxon>
        <taxon>Paenibacillus</taxon>
    </lineage>
</organism>
<keyword evidence="3" id="KW-1185">Reference proteome</keyword>
<proteinExistence type="predicted"/>
<evidence type="ECO:0000313" key="2">
    <source>
        <dbReference type="EMBL" id="ANE46305.1"/>
    </source>
</evidence>
<dbReference type="AlphaFoldDB" id="A0A172TGY5"/>
<evidence type="ECO:0000313" key="3">
    <source>
        <dbReference type="Proteomes" id="UP000076927"/>
    </source>
</evidence>
<keyword evidence="1" id="KW-0472">Membrane</keyword>
<dbReference type="Proteomes" id="UP000076927">
    <property type="component" value="Chromosome"/>
</dbReference>
<dbReference type="STRING" id="1178515.SY83_08475"/>